<dbReference type="InterPro" id="IPR013341">
    <property type="entry name" value="Mandelate_racemase_N_dom"/>
</dbReference>
<dbReference type="InterPro" id="IPR036849">
    <property type="entry name" value="Enolase-like_C_sf"/>
</dbReference>
<evidence type="ECO:0000259" key="4">
    <source>
        <dbReference type="SMART" id="SM00922"/>
    </source>
</evidence>
<dbReference type="EMBL" id="AKAU01000195">
    <property type="protein sequence ID" value="EIM96375.1"/>
    <property type="molecule type" value="Genomic_DNA"/>
</dbReference>
<dbReference type="SMART" id="SM00922">
    <property type="entry name" value="MR_MLE"/>
    <property type="match status" value="1"/>
</dbReference>
<sequence>MSSQKELIAHCPNVTSVKLRPVLVPLDPPLRTASGVMANAPLVLVDVETDAGVTGHAYFFTYSPTVLPAAARLAADVGKLAEGQPLHPRELMQSIRRRFVLLGTPGLLDMALAGIDMALWDAHARSVGLPLSRLLGGDPKPIKAYASFGMDGLQRAVTSAEQSVEAGFLAVKIKIGYPTLREDLDVVNAVLKALGDKAELMIDYNQALSVPEALRRTRALDDFGLAWIEEPIACDDLSGHSQIRQDLRTAIQLGENSWGPKGMLAMIRQGASDLAMPDLMKVGGVSGWLDAVAICEAHGMPISNHFYQEASAHLLAITPFAHYLEYFGIADGVLAAPLKVTNGYATASNSPGSGVEWDEDAVKKYAVQV</sequence>
<dbReference type="InterPro" id="IPR029065">
    <property type="entry name" value="Enolase_C-like"/>
</dbReference>
<dbReference type="SUPFAM" id="SSF51604">
    <property type="entry name" value="Enolase C-terminal domain-like"/>
    <property type="match status" value="1"/>
</dbReference>
<proteinExistence type="predicted"/>
<dbReference type="PROSITE" id="PS00909">
    <property type="entry name" value="MR_MLE_2"/>
    <property type="match status" value="1"/>
</dbReference>
<dbReference type="PANTHER" id="PTHR13794">
    <property type="entry name" value="ENOLASE SUPERFAMILY, MANDELATE RACEMASE"/>
    <property type="match status" value="1"/>
</dbReference>
<evidence type="ECO:0000313" key="6">
    <source>
        <dbReference type="Proteomes" id="UP000004980"/>
    </source>
</evidence>
<dbReference type="PANTHER" id="PTHR13794:SF58">
    <property type="entry name" value="MITOCHONDRIAL ENOLASE SUPERFAMILY MEMBER 1"/>
    <property type="match status" value="1"/>
</dbReference>
<dbReference type="SFLD" id="SFLDS00001">
    <property type="entry name" value="Enolase"/>
    <property type="match status" value="1"/>
</dbReference>
<dbReference type="InterPro" id="IPR046945">
    <property type="entry name" value="RHMD-like"/>
</dbReference>
<evidence type="ECO:0000256" key="2">
    <source>
        <dbReference type="ARBA" id="ARBA00022723"/>
    </source>
</evidence>
<dbReference type="InterPro" id="IPR013342">
    <property type="entry name" value="Mandelate_racemase_C"/>
</dbReference>
<keyword evidence="2" id="KW-0479">Metal-binding</keyword>
<dbReference type="PROSITE" id="PS00908">
    <property type="entry name" value="MR_MLE_1"/>
    <property type="match status" value="1"/>
</dbReference>
<accession>A0ABN0FCN0</accession>
<dbReference type="Gene3D" id="3.30.390.10">
    <property type="entry name" value="Enolase-like, N-terminal domain"/>
    <property type="match status" value="1"/>
</dbReference>
<name>A0ABN0FCN0_9BURK</name>
<dbReference type="Pfam" id="PF02746">
    <property type="entry name" value="MR_MLE_N"/>
    <property type="match status" value="1"/>
</dbReference>
<keyword evidence="6" id="KW-1185">Reference proteome</keyword>
<evidence type="ECO:0000256" key="3">
    <source>
        <dbReference type="ARBA" id="ARBA00022842"/>
    </source>
</evidence>
<dbReference type="Proteomes" id="UP000004980">
    <property type="component" value="Unassembled WGS sequence"/>
</dbReference>
<protein>
    <submittedName>
        <fullName evidence="5">Mandelate racemase</fullName>
    </submittedName>
</protein>
<comment type="caution">
    <text evidence="5">The sequence shown here is derived from an EMBL/GenBank/DDBJ whole genome shotgun (WGS) entry which is preliminary data.</text>
</comment>
<reference evidence="5 6" key="1">
    <citation type="journal article" date="2012" name="J. Bacteriol.">
        <title>Draft Genome Sequence of the Soil Bacterium Burkholderia terrae Strain BS001, Which Interacts with Fungal Surface Structures.</title>
        <authorList>
            <person name="Nazir R."/>
            <person name="Hansen M.A."/>
            <person name="Sorensen S."/>
            <person name="van Elsas J.D."/>
        </authorList>
    </citation>
    <scope>NUCLEOTIDE SEQUENCE [LARGE SCALE GENOMIC DNA]</scope>
    <source>
        <strain evidence="5 6">BS001</strain>
    </source>
</reference>
<dbReference type="SUPFAM" id="SSF54826">
    <property type="entry name" value="Enolase N-terminal domain-like"/>
    <property type="match status" value="1"/>
</dbReference>
<comment type="cofactor">
    <cofactor evidence="1">
        <name>Mg(2+)</name>
        <dbReference type="ChEBI" id="CHEBI:18420"/>
    </cofactor>
</comment>
<evidence type="ECO:0000256" key="1">
    <source>
        <dbReference type="ARBA" id="ARBA00001946"/>
    </source>
</evidence>
<dbReference type="InterPro" id="IPR018110">
    <property type="entry name" value="Mandel_Rmase/mucon_lact_enz_CS"/>
</dbReference>
<dbReference type="InterPro" id="IPR029017">
    <property type="entry name" value="Enolase-like_N"/>
</dbReference>
<evidence type="ECO:0000313" key="5">
    <source>
        <dbReference type="EMBL" id="EIM96375.1"/>
    </source>
</evidence>
<dbReference type="Gene3D" id="3.20.20.120">
    <property type="entry name" value="Enolase-like C-terminal domain"/>
    <property type="match status" value="1"/>
</dbReference>
<gene>
    <name evidence="5" type="ORF">WQE_34501</name>
</gene>
<dbReference type="Pfam" id="PF13378">
    <property type="entry name" value="MR_MLE_C"/>
    <property type="match status" value="1"/>
</dbReference>
<organism evidence="5 6">
    <name type="scientific">Paraburkholderia hospita</name>
    <dbReference type="NCBI Taxonomy" id="169430"/>
    <lineage>
        <taxon>Bacteria</taxon>
        <taxon>Pseudomonadati</taxon>
        <taxon>Pseudomonadota</taxon>
        <taxon>Betaproteobacteria</taxon>
        <taxon>Burkholderiales</taxon>
        <taxon>Burkholderiaceae</taxon>
        <taxon>Paraburkholderia</taxon>
    </lineage>
</organism>
<keyword evidence="3" id="KW-0460">Magnesium</keyword>
<dbReference type="SFLD" id="SFLDG00179">
    <property type="entry name" value="mandelate_racemase"/>
    <property type="match status" value="1"/>
</dbReference>
<feature type="domain" description="Mandelate racemase/muconate lactonizing enzyme C-terminal" evidence="4">
    <location>
        <begin position="153"/>
        <end position="250"/>
    </location>
</feature>